<keyword evidence="1" id="KW-0963">Cytoplasm</keyword>
<evidence type="ECO:0000256" key="2">
    <source>
        <dbReference type="ARBA" id="ARBA00022517"/>
    </source>
</evidence>
<keyword evidence="3" id="KW-0699">rRNA-binding</keyword>
<keyword evidence="4" id="KW-0694">RNA-binding</keyword>
<sequence>MEDSIKSKTQLKKEADDIQQFGIEISNLPNHKIKELSLSDEIIEAIIFYKEIKKNGAKRRQAQFLGKLLRDFDLSNVTLEMDTLKAFSRLQVKFEHEAELWREKLINDQSALNEYINEFQPDLTNLNQTLNAARKEFQSDKKSKNYRNLYRIILADIKKIRSAP</sequence>
<dbReference type="PANTHER" id="PTHR38101">
    <property type="entry name" value="UPF0307 PROTEIN YJGA"/>
    <property type="match status" value="1"/>
</dbReference>
<dbReference type="CDD" id="cd16331">
    <property type="entry name" value="YjgA-like"/>
    <property type="match status" value="1"/>
</dbReference>
<keyword evidence="2" id="KW-0690">Ribosome biogenesis</keyword>
<evidence type="ECO:0000256" key="4">
    <source>
        <dbReference type="ARBA" id="ARBA00022884"/>
    </source>
</evidence>
<dbReference type="PIRSF" id="PIRSF016183">
    <property type="entry name" value="UCP016183"/>
    <property type="match status" value="1"/>
</dbReference>
<dbReference type="STRING" id="314607.KB13_472"/>
<protein>
    <recommendedName>
        <fullName evidence="7">Ribosome-associated protein</fullName>
    </recommendedName>
</protein>
<dbReference type="PANTHER" id="PTHR38101:SF1">
    <property type="entry name" value="UPF0307 PROTEIN YJGA"/>
    <property type="match status" value="1"/>
</dbReference>
<name>B6BWL0_9PROT</name>
<dbReference type="InterPro" id="IPR023153">
    <property type="entry name" value="DarP_sf"/>
</dbReference>
<dbReference type="AlphaFoldDB" id="B6BWL0"/>
<dbReference type="GO" id="GO:0042254">
    <property type="term" value="P:ribosome biogenesis"/>
    <property type="evidence" value="ECO:0007669"/>
    <property type="project" value="UniProtKB-KW"/>
</dbReference>
<gene>
    <name evidence="5" type="ORF">KB13_472</name>
</gene>
<dbReference type="GO" id="GO:0019843">
    <property type="term" value="F:rRNA binding"/>
    <property type="evidence" value="ECO:0007669"/>
    <property type="project" value="UniProtKB-KW"/>
</dbReference>
<keyword evidence="6" id="KW-1185">Reference proteome</keyword>
<evidence type="ECO:0008006" key="7">
    <source>
        <dbReference type="Google" id="ProtNLM"/>
    </source>
</evidence>
<dbReference type="HOGENOM" id="CLU_106757_2_0_4"/>
<dbReference type="InterPro" id="IPR006839">
    <property type="entry name" value="DarP"/>
</dbReference>
<dbReference type="EMBL" id="DS995299">
    <property type="protein sequence ID" value="EDZ64340.1"/>
    <property type="molecule type" value="Genomic_DNA"/>
</dbReference>
<evidence type="ECO:0000256" key="1">
    <source>
        <dbReference type="ARBA" id="ARBA00022490"/>
    </source>
</evidence>
<dbReference type="SUPFAM" id="SSF158710">
    <property type="entry name" value="PSPTO4464-like"/>
    <property type="match status" value="1"/>
</dbReference>
<evidence type="ECO:0000313" key="5">
    <source>
        <dbReference type="EMBL" id="EDZ64340.1"/>
    </source>
</evidence>
<dbReference type="Pfam" id="PF04751">
    <property type="entry name" value="DarP"/>
    <property type="match status" value="1"/>
</dbReference>
<dbReference type="Proteomes" id="UP000004188">
    <property type="component" value="Unassembled WGS sequence"/>
</dbReference>
<dbReference type="eggNOG" id="COG3028">
    <property type="taxonomic scope" value="Bacteria"/>
</dbReference>
<evidence type="ECO:0000313" key="6">
    <source>
        <dbReference type="Proteomes" id="UP000004188"/>
    </source>
</evidence>
<organism evidence="5 6">
    <name type="scientific">beta proteobacterium KB13</name>
    <dbReference type="NCBI Taxonomy" id="314607"/>
    <lineage>
        <taxon>Bacteria</taxon>
        <taxon>Pseudomonadati</taxon>
        <taxon>Pseudomonadota</taxon>
        <taxon>Betaproteobacteria</taxon>
        <taxon>Nitrosomonadales</taxon>
        <taxon>OM43 clade</taxon>
    </lineage>
</organism>
<dbReference type="NCBIfam" id="NF003593">
    <property type="entry name" value="PRK05255.1-1"/>
    <property type="match status" value="1"/>
</dbReference>
<dbReference type="GO" id="GO:0005829">
    <property type="term" value="C:cytosol"/>
    <property type="evidence" value="ECO:0007669"/>
    <property type="project" value="TreeGrafter"/>
</dbReference>
<evidence type="ECO:0000256" key="3">
    <source>
        <dbReference type="ARBA" id="ARBA00022730"/>
    </source>
</evidence>
<accession>B6BWL0</accession>
<reference evidence="6" key="1">
    <citation type="journal article" date="2012" name="Stand. Genomic Sci.">
        <title>Genome sequence of strain HIMB624, a cultured representative from the OM43 clade of marine Betaproteobacteria.</title>
        <authorList>
            <person name="Huggett M.J."/>
            <person name="Hayakawa D.H."/>
            <person name="Rappe M.S."/>
        </authorList>
    </citation>
    <scope>NUCLEOTIDE SEQUENCE [LARGE SCALE GENOMIC DNA]</scope>
    <source>
        <strain evidence="6">KB13</strain>
    </source>
</reference>
<proteinExistence type="predicted"/>
<dbReference type="Gene3D" id="1.10.60.30">
    <property type="entry name" value="PSPTO4464-like domains"/>
    <property type="match status" value="2"/>
</dbReference>